<name>A0A1X3CZ16_9NEIS</name>
<dbReference type="Proteomes" id="UP000279284">
    <property type="component" value="Chromosome"/>
</dbReference>
<dbReference type="AlphaFoldDB" id="A0A1X3CZ16"/>
<evidence type="ECO:0000313" key="2">
    <source>
        <dbReference type="Proteomes" id="UP000279284"/>
    </source>
</evidence>
<dbReference type="RefSeq" id="WP_085416084.1">
    <property type="nucleotide sequence ID" value="NZ_CAUJPY010000021.1"/>
</dbReference>
<sequence length="70" mass="8004">MLGFLFNRKNKQNNAPVVKQPVVQATLAKFALDKIQAEEFSFDDSELGLNVSFDEKPMTRDQVRMLELAM</sequence>
<dbReference type="STRING" id="493.BWD07_03920"/>
<protein>
    <submittedName>
        <fullName evidence="1">Uncharacterized protein</fullName>
    </submittedName>
</protein>
<proteinExistence type="predicted"/>
<organism evidence="1 2">
    <name type="scientific">Neisseria canis</name>
    <dbReference type="NCBI Taxonomy" id="493"/>
    <lineage>
        <taxon>Bacteria</taxon>
        <taxon>Pseudomonadati</taxon>
        <taxon>Pseudomonadota</taxon>
        <taxon>Betaproteobacteria</taxon>
        <taxon>Neisseriales</taxon>
        <taxon>Neisseriaceae</taxon>
        <taxon>Neisseria</taxon>
    </lineage>
</organism>
<dbReference type="KEGG" id="nci:NCTC10296_00667"/>
<dbReference type="OrthoDB" id="8605691at2"/>
<gene>
    <name evidence="1" type="ORF">NCTC10296_00667</name>
</gene>
<reference evidence="1 2" key="1">
    <citation type="submission" date="2018-12" db="EMBL/GenBank/DDBJ databases">
        <authorList>
            <consortium name="Pathogen Informatics"/>
        </authorList>
    </citation>
    <scope>NUCLEOTIDE SEQUENCE [LARGE SCALE GENOMIC DNA]</scope>
    <source>
        <strain evidence="1 2">NCTC10296</strain>
    </source>
</reference>
<dbReference type="EMBL" id="LR134313">
    <property type="protein sequence ID" value="VEF00063.1"/>
    <property type="molecule type" value="Genomic_DNA"/>
</dbReference>
<keyword evidence="2" id="KW-1185">Reference proteome</keyword>
<evidence type="ECO:0000313" key="1">
    <source>
        <dbReference type="EMBL" id="VEF00063.1"/>
    </source>
</evidence>
<accession>A0A1X3CZ16</accession>